<dbReference type="RefSeq" id="WP_089796124.1">
    <property type="nucleotide sequence ID" value="NZ_FPBP01000008.1"/>
</dbReference>
<dbReference type="SUPFAM" id="SSF53850">
    <property type="entry name" value="Periplasmic binding protein-like II"/>
    <property type="match status" value="1"/>
</dbReference>
<dbReference type="InterPro" id="IPR005119">
    <property type="entry name" value="LysR_subst-bd"/>
</dbReference>
<name>A0A1I7IV88_9GAMM</name>
<dbReference type="Proteomes" id="UP000198693">
    <property type="component" value="Unassembled WGS sequence"/>
</dbReference>
<sequence length="326" mass="36060">MAYLDDLAFFQRLAHAGSLTATARELGLSLSAVSKRLKQLEARLGVELASRTTRRLTLTAEGERYFTRGATILEELSELEETLGDHQTELSGPLRVNASFGFGRRHVAPLLSAFCTRHPGIEAVLELSNFPLSLGDQAYDIGIRVGEPPDSRLVARRILTNRRVLCAAPRYLASMPPLESPAALGGQACLLLRENDSDFAVWRFHRRDAPQREQAVKVSGPLASNDGEVIMQMALDGHGIALRSWWDVHEHLARGDLVELLPAWQGVRADFHAVYQQRRHVPSRLRAFVAYLEQEMASRVPPLQNSPVSGFGEPLTRSVAVKDDAS</sequence>
<keyword evidence="8" id="KW-1185">Reference proteome</keyword>
<dbReference type="GO" id="GO:0006351">
    <property type="term" value="P:DNA-templated transcription"/>
    <property type="evidence" value="ECO:0007669"/>
    <property type="project" value="TreeGrafter"/>
</dbReference>
<organism evidence="7 8">
    <name type="scientific">Halomonas korlensis</name>
    <dbReference type="NCBI Taxonomy" id="463301"/>
    <lineage>
        <taxon>Bacteria</taxon>
        <taxon>Pseudomonadati</taxon>
        <taxon>Pseudomonadota</taxon>
        <taxon>Gammaproteobacteria</taxon>
        <taxon>Oceanospirillales</taxon>
        <taxon>Halomonadaceae</taxon>
        <taxon>Halomonas</taxon>
    </lineage>
</organism>
<evidence type="ECO:0000256" key="5">
    <source>
        <dbReference type="SAM" id="MobiDB-lite"/>
    </source>
</evidence>
<dbReference type="FunFam" id="1.10.10.10:FF:000001">
    <property type="entry name" value="LysR family transcriptional regulator"/>
    <property type="match status" value="1"/>
</dbReference>
<gene>
    <name evidence="7" type="ORF">SAMN04487955_10865</name>
</gene>
<accession>A0A1I7IV88</accession>
<keyword evidence="2" id="KW-0805">Transcription regulation</keyword>
<keyword evidence="4" id="KW-0804">Transcription</keyword>
<dbReference type="GO" id="GO:0043565">
    <property type="term" value="F:sequence-specific DNA binding"/>
    <property type="evidence" value="ECO:0007669"/>
    <property type="project" value="TreeGrafter"/>
</dbReference>
<evidence type="ECO:0000259" key="6">
    <source>
        <dbReference type="PROSITE" id="PS50931"/>
    </source>
</evidence>
<dbReference type="OrthoDB" id="9815676at2"/>
<dbReference type="Pfam" id="PF03466">
    <property type="entry name" value="LysR_substrate"/>
    <property type="match status" value="1"/>
</dbReference>
<evidence type="ECO:0000313" key="8">
    <source>
        <dbReference type="Proteomes" id="UP000198693"/>
    </source>
</evidence>
<protein>
    <submittedName>
        <fullName evidence="7">DNA-binding transcriptional regulator, LysR family</fullName>
    </submittedName>
</protein>
<dbReference type="PROSITE" id="PS50931">
    <property type="entry name" value="HTH_LYSR"/>
    <property type="match status" value="1"/>
</dbReference>
<dbReference type="InterPro" id="IPR058163">
    <property type="entry name" value="LysR-type_TF_proteobact-type"/>
</dbReference>
<dbReference type="InterPro" id="IPR036388">
    <property type="entry name" value="WH-like_DNA-bd_sf"/>
</dbReference>
<comment type="similarity">
    <text evidence="1">Belongs to the LysR transcriptional regulatory family.</text>
</comment>
<dbReference type="Pfam" id="PF00126">
    <property type="entry name" value="HTH_1"/>
    <property type="match status" value="1"/>
</dbReference>
<dbReference type="STRING" id="463301.SAMN04487955_10865"/>
<dbReference type="InterPro" id="IPR000847">
    <property type="entry name" value="LysR_HTH_N"/>
</dbReference>
<feature type="domain" description="HTH lysR-type" evidence="6">
    <location>
        <begin position="1"/>
        <end position="59"/>
    </location>
</feature>
<evidence type="ECO:0000256" key="2">
    <source>
        <dbReference type="ARBA" id="ARBA00023015"/>
    </source>
</evidence>
<dbReference type="CDD" id="cd08479">
    <property type="entry name" value="PBP2_CrgA_like_9"/>
    <property type="match status" value="1"/>
</dbReference>
<evidence type="ECO:0000256" key="4">
    <source>
        <dbReference type="ARBA" id="ARBA00023163"/>
    </source>
</evidence>
<evidence type="ECO:0000256" key="1">
    <source>
        <dbReference type="ARBA" id="ARBA00009437"/>
    </source>
</evidence>
<keyword evidence="3 7" id="KW-0238">DNA-binding</keyword>
<evidence type="ECO:0000313" key="7">
    <source>
        <dbReference type="EMBL" id="SFU76819.1"/>
    </source>
</evidence>
<dbReference type="PANTHER" id="PTHR30537">
    <property type="entry name" value="HTH-TYPE TRANSCRIPTIONAL REGULATOR"/>
    <property type="match status" value="1"/>
</dbReference>
<dbReference type="AlphaFoldDB" id="A0A1I7IV88"/>
<reference evidence="8" key="1">
    <citation type="submission" date="2016-10" db="EMBL/GenBank/DDBJ databases">
        <authorList>
            <person name="Varghese N."/>
            <person name="Submissions S."/>
        </authorList>
    </citation>
    <scope>NUCLEOTIDE SEQUENCE [LARGE SCALE GENOMIC DNA]</scope>
    <source>
        <strain evidence="8">CGMCC 1.6981</strain>
    </source>
</reference>
<dbReference type="Gene3D" id="3.40.190.290">
    <property type="match status" value="1"/>
</dbReference>
<feature type="region of interest" description="Disordered" evidence="5">
    <location>
        <begin position="303"/>
        <end position="326"/>
    </location>
</feature>
<dbReference type="PANTHER" id="PTHR30537:SF5">
    <property type="entry name" value="HTH-TYPE TRANSCRIPTIONAL ACTIVATOR TTDR-RELATED"/>
    <property type="match status" value="1"/>
</dbReference>
<dbReference type="SUPFAM" id="SSF46785">
    <property type="entry name" value="Winged helix' DNA-binding domain"/>
    <property type="match status" value="1"/>
</dbReference>
<dbReference type="EMBL" id="FPBP01000008">
    <property type="protein sequence ID" value="SFU76819.1"/>
    <property type="molecule type" value="Genomic_DNA"/>
</dbReference>
<evidence type="ECO:0000256" key="3">
    <source>
        <dbReference type="ARBA" id="ARBA00023125"/>
    </source>
</evidence>
<dbReference type="Gene3D" id="1.10.10.10">
    <property type="entry name" value="Winged helix-like DNA-binding domain superfamily/Winged helix DNA-binding domain"/>
    <property type="match status" value="1"/>
</dbReference>
<dbReference type="GO" id="GO:0003700">
    <property type="term" value="F:DNA-binding transcription factor activity"/>
    <property type="evidence" value="ECO:0007669"/>
    <property type="project" value="InterPro"/>
</dbReference>
<dbReference type="InterPro" id="IPR036390">
    <property type="entry name" value="WH_DNA-bd_sf"/>
</dbReference>
<proteinExistence type="inferred from homology"/>
<dbReference type="FunFam" id="3.40.190.290:FF:000001">
    <property type="entry name" value="Transcriptional regulator, LysR family"/>
    <property type="match status" value="1"/>
</dbReference>